<comment type="caution">
    <text evidence="11">The sequence shown here is derived from an EMBL/GenBank/DDBJ whole genome shotgun (WGS) entry which is preliminary data.</text>
</comment>
<keyword evidence="6 10" id="KW-1133">Transmembrane helix</keyword>
<keyword evidence="12" id="KW-1185">Reference proteome</keyword>
<dbReference type="AlphaFoldDB" id="A0A3M6TVU0"/>
<evidence type="ECO:0000256" key="10">
    <source>
        <dbReference type="SAM" id="Phobius"/>
    </source>
</evidence>
<keyword evidence="9 10" id="KW-0472">Membrane</keyword>
<evidence type="ECO:0000256" key="3">
    <source>
        <dbReference type="ARBA" id="ARBA00004173"/>
    </source>
</evidence>
<evidence type="ECO:0000256" key="7">
    <source>
        <dbReference type="ARBA" id="ARBA00023034"/>
    </source>
</evidence>
<accession>A0A3M6TVU0</accession>
<sequence>MADPVSSYDAKLLKNLGGVGLVMTIIFTLSVVLLIAIIVKRQMLRMLLLSKRGPHSPVGSDAPRNLGREITAHLQRISQLRMEPRMLSEQFNKPADGTSNFDSPSDQYTRSYKYRMKAMDKMTELGLQNEFGALQYRKFAYLVEELKDRVRLYVNVPGSLIIAGNSKKPIRKPPSSTKIEEPSMEVKAIPETEADSGNMTRSGAMSM</sequence>
<evidence type="ECO:0000313" key="12">
    <source>
        <dbReference type="Proteomes" id="UP000275408"/>
    </source>
</evidence>
<gene>
    <name evidence="11" type="ORF">pdam_00000842</name>
</gene>
<evidence type="ECO:0000256" key="6">
    <source>
        <dbReference type="ARBA" id="ARBA00022989"/>
    </source>
</evidence>
<dbReference type="GO" id="GO:0005739">
    <property type="term" value="C:mitochondrion"/>
    <property type="evidence" value="ECO:0007669"/>
    <property type="project" value="UniProtKB-SubCell"/>
</dbReference>
<dbReference type="Pfam" id="PF07406">
    <property type="entry name" value="NICE-3"/>
    <property type="match status" value="1"/>
</dbReference>
<name>A0A3M6TVU0_POCDA</name>
<dbReference type="InterPro" id="IPR010876">
    <property type="entry name" value="C1orf43"/>
</dbReference>
<comment type="subcellular location">
    <subcellularLocation>
        <location evidence="4">Golgi apparatus</location>
    </subcellularLocation>
    <subcellularLocation>
        <location evidence="2">Membrane</location>
        <topology evidence="2">Single-pass membrane protein</topology>
    </subcellularLocation>
    <subcellularLocation>
        <location evidence="3">Mitochondrion</location>
    </subcellularLocation>
</comment>
<evidence type="ECO:0000256" key="9">
    <source>
        <dbReference type="ARBA" id="ARBA00023136"/>
    </source>
</evidence>
<dbReference type="OrthoDB" id="5960253at2759"/>
<keyword evidence="7" id="KW-0333">Golgi apparatus</keyword>
<evidence type="ECO:0000256" key="2">
    <source>
        <dbReference type="ARBA" id="ARBA00004167"/>
    </source>
</evidence>
<evidence type="ECO:0000256" key="5">
    <source>
        <dbReference type="ARBA" id="ARBA00022692"/>
    </source>
</evidence>
<reference evidence="11 12" key="1">
    <citation type="journal article" date="2018" name="Sci. Rep.">
        <title>Comparative analysis of the Pocillopora damicornis genome highlights role of immune system in coral evolution.</title>
        <authorList>
            <person name="Cunning R."/>
            <person name="Bay R.A."/>
            <person name="Gillette P."/>
            <person name="Baker A.C."/>
            <person name="Traylor-Knowles N."/>
        </authorList>
    </citation>
    <scope>NUCLEOTIDE SEQUENCE [LARGE SCALE GENOMIC DNA]</scope>
    <source>
        <strain evidence="11">RSMAS</strain>
        <tissue evidence="11">Whole animal</tissue>
    </source>
</reference>
<comment type="function">
    <text evidence="1">General regulator of phagocytosis. Required to uptake Gram negative bacterium by macrophages.</text>
</comment>
<dbReference type="STRING" id="46731.A0A3M6TVU0"/>
<dbReference type="PANTHER" id="PTHR21425">
    <property type="entry name" value="NICE-3"/>
    <property type="match status" value="1"/>
</dbReference>
<feature type="transmembrane region" description="Helical" evidence="10">
    <location>
        <begin position="20"/>
        <end position="39"/>
    </location>
</feature>
<dbReference type="PANTHER" id="PTHR21425:SF2">
    <property type="entry name" value="PROTEIN C1ORF43"/>
    <property type="match status" value="1"/>
</dbReference>
<evidence type="ECO:0000256" key="1">
    <source>
        <dbReference type="ARBA" id="ARBA00002620"/>
    </source>
</evidence>
<dbReference type="EMBL" id="RCHS01002836">
    <property type="protein sequence ID" value="RMX45384.1"/>
    <property type="molecule type" value="Genomic_DNA"/>
</dbReference>
<evidence type="ECO:0000256" key="4">
    <source>
        <dbReference type="ARBA" id="ARBA00004555"/>
    </source>
</evidence>
<evidence type="ECO:0000256" key="8">
    <source>
        <dbReference type="ARBA" id="ARBA00023128"/>
    </source>
</evidence>
<keyword evidence="5 10" id="KW-0812">Transmembrane</keyword>
<proteinExistence type="predicted"/>
<dbReference type="GO" id="GO:0005794">
    <property type="term" value="C:Golgi apparatus"/>
    <property type="evidence" value="ECO:0007669"/>
    <property type="project" value="UniProtKB-SubCell"/>
</dbReference>
<protein>
    <submittedName>
        <fullName evidence="11">Uncharacterized protein</fullName>
    </submittedName>
</protein>
<evidence type="ECO:0000313" key="11">
    <source>
        <dbReference type="EMBL" id="RMX45384.1"/>
    </source>
</evidence>
<dbReference type="Proteomes" id="UP000275408">
    <property type="component" value="Unassembled WGS sequence"/>
</dbReference>
<keyword evidence="8" id="KW-0496">Mitochondrion</keyword>
<dbReference type="GO" id="GO:0016020">
    <property type="term" value="C:membrane"/>
    <property type="evidence" value="ECO:0007669"/>
    <property type="project" value="UniProtKB-SubCell"/>
</dbReference>
<organism evidence="11 12">
    <name type="scientific">Pocillopora damicornis</name>
    <name type="common">Cauliflower coral</name>
    <name type="synonym">Millepora damicornis</name>
    <dbReference type="NCBI Taxonomy" id="46731"/>
    <lineage>
        <taxon>Eukaryota</taxon>
        <taxon>Metazoa</taxon>
        <taxon>Cnidaria</taxon>
        <taxon>Anthozoa</taxon>
        <taxon>Hexacorallia</taxon>
        <taxon>Scleractinia</taxon>
        <taxon>Astrocoeniina</taxon>
        <taxon>Pocilloporidae</taxon>
        <taxon>Pocillopora</taxon>
    </lineage>
</organism>